<dbReference type="PANTHER" id="PTHR33332">
    <property type="entry name" value="REVERSE TRANSCRIPTASE DOMAIN-CONTAINING PROTEIN"/>
    <property type="match status" value="1"/>
</dbReference>
<dbReference type="Proteomes" id="UP001314205">
    <property type="component" value="Unassembled WGS sequence"/>
</dbReference>
<dbReference type="Pfam" id="PF00078">
    <property type="entry name" value="RVT_1"/>
    <property type="match status" value="1"/>
</dbReference>
<evidence type="ECO:0000313" key="2">
    <source>
        <dbReference type="EMBL" id="CAK1602638.1"/>
    </source>
</evidence>
<dbReference type="EMBL" id="CAVLGL010000148">
    <property type="protein sequence ID" value="CAK1602638.1"/>
    <property type="molecule type" value="Genomic_DNA"/>
</dbReference>
<protein>
    <recommendedName>
        <fullName evidence="1">Reverse transcriptase domain-containing protein</fullName>
    </recommendedName>
</protein>
<reference evidence="2 3" key="1">
    <citation type="submission" date="2023-11" db="EMBL/GenBank/DDBJ databases">
        <authorList>
            <person name="Hedman E."/>
            <person name="Englund M."/>
            <person name="Stromberg M."/>
            <person name="Nyberg Akerstrom W."/>
            <person name="Nylinder S."/>
            <person name="Jareborg N."/>
            <person name="Kallberg Y."/>
            <person name="Kronander E."/>
        </authorList>
    </citation>
    <scope>NUCLEOTIDE SEQUENCE [LARGE SCALE GENOMIC DNA]</scope>
</reference>
<name>A0AAV1M4S9_9NEOP</name>
<evidence type="ECO:0000313" key="3">
    <source>
        <dbReference type="Proteomes" id="UP001314205"/>
    </source>
</evidence>
<dbReference type="PROSITE" id="PS50878">
    <property type="entry name" value="RT_POL"/>
    <property type="match status" value="1"/>
</dbReference>
<dbReference type="InterPro" id="IPR000477">
    <property type="entry name" value="RT_dom"/>
</dbReference>
<dbReference type="InterPro" id="IPR043502">
    <property type="entry name" value="DNA/RNA_pol_sf"/>
</dbReference>
<proteinExistence type="predicted"/>
<evidence type="ECO:0000259" key="1">
    <source>
        <dbReference type="PROSITE" id="PS50878"/>
    </source>
</evidence>
<feature type="domain" description="Reverse transcriptase" evidence="1">
    <location>
        <begin position="1"/>
        <end position="120"/>
    </location>
</feature>
<keyword evidence="3" id="KW-1185">Reference proteome</keyword>
<accession>A0AAV1M4S9</accession>
<dbReference type="AlphaFoldDB" id="A0AAV1M4S9"/>
<gene>
    <name evidence="2" type="ORF">PARMNEM_LOCUS21113</name>
</gene>
<organism evidence="2 3">
    <name type="scientific">Parnassius mnemosyne</name>
    <name type="common">clouded apollo</name>
    <dbReference type="NCBI Taxonomy" id="213953"/>
    <lineage>
        <taxon>Eukaryota</taxon>
        <taxon>Metazoa</taxon>
        <taxon>Ecdysozoa</taxon>
        <taxon>Arthropoda</taxon>
        <taxon>Hexapoda</taxon>
        <taxon>Insecta</taxon>
        <taxon>Pterygota</taxon>
        <taxon>Neoptera</taxon>
        <taxon>Endopterygota</taxon>
        <taxon>Lepidoptera</taxon>
        <taxon>Glossata</taxon>
        <taxon>Ditrysia</taxon>
        <taxon>Papilionoidea</taxon>
        <taxon>Papilionidae</taxon>
        <taxon>Parnassiinae</taxon>
        <taxon>Parnassini</taxon>
        <taxon>Parnassius</taxon>
        <taxon>Driopa</taxon>
    </lineage>
</organism>
<dbReference type="SUPFAM" id="SSF56672">
    <property type="entry name" value="DNA/RNA polymerases"/>
    <property type="match status" value="1"/>
</dbReference>
<dbReference type="GO" id="GO:0071897">
    <property type="term" value="P:DNA biosynthetic process"/>
    <property type="evidence" value="ECO:0007669"/>
    <property type="project" value="UniProtKB-ARBA"/>
</dbReference>
<comment type="caution">
    <text evidence="2">The sequence shown here is derived from an EMBL/GenBank/DDBJ whole genome shotgun (WGS) entry which is preliminary data.</text>
</comment>
<sequence length="120" mass="13346">MDWLQPPFRQGFTRARGTATQIVCTGKTITDALANGNSVSMISTDLSKAFDSINHKALIKKLQDKDVPTNITKIIENYLADTQLKGRFRTTETEEKPILHGMLQGSILGPLAFNLYVHDI</sequence>